<gene>
    <name evidence="2" type="ORF">G4D61_13145</name>
    <name evidence="1" type="ORF">NG54_00920</name>
</gene>
<reference evidence="2" key="2">
    <citation type="submission" date="2020-02" db="EMBL/GenBank/DDBJ databases">
        <authorList>
            <person name="Feng H."/>
        </authorList>
    </citation>
    <scope>NUCLEOTIDE SEQUENCE [LARGE SCALE GENOMIC DNA]</scope>
    <source>
        <strain evidence="2">Gsoil 114</strain>
    </source>
</reference>
<dbReference type="InterPro" id="IPR030906">
    <property type="entry name" value="Surf_polysacc"/>
</dbReference>
<evidence type="ECO:0008006" key="5">
    <source>
        <dbReference type="Google" id="ProtNLM"/>
    </source>
</evidence>
<accession>A0A0A6VHA7</accession>
<evidence type="ECO:0000313" key="4">
    <source>
        <dbReference type="Proteomes" id="UP000476934"/>
    </source>
</evidence>
<comment type="caution">
    <text evidence="1">The sequence shown here is derived from an EMBL/GenBank/DDBJ whole genome shotgun (WGS) entry which is preliminary data.</text>
</comment>
<dbReference type="AlphaFoldDB" id="A0A0A6VHA7"/>
<proteinExistence type="predicted"/>
<sequence length="410" mass="47806">MQLLQKFLYLPIEAKTREMDAKLLLTYYAIKQHYHVILGGHTPIFSHLNRMPKGILFSKGTPYGDSRKELMADAKHLGYTPVELDEEGLLVNGLHYDRLGKDDKYLSVLEHVYCWGYTQKEIIVNQFPNHEHKLYITGHPRFDLLKKKFRSLYDDEVKKLKDQYGDFILVNTRFTQYNHFLKGLNPNEKYIKTVLEKFIDLVKKLSMKYPNLNIVVRPHIHEGLDIYRRELANFKNVFIVHEGNIAMWLMAAKVVIHNRCTTGIEAFLLDKPVIAYIPINYKRESTFLPNAVTKNTDKIKEIFDYIDAKHLHEKKDEQKKLLAHYYGALDENYAYENIIQLLDRLSVKAENPISDETIKALATIKGEHTLTSEAEIKSFFKKLDAIEGTENKFRLNVLAPDLFEISALTE</sequence>
<evidence type="ECO:0000313" key="3">
    <source>
        <dbReference type="Proteomes" id="UP000030588"/>
    </source>
</evidence>
<keyword evidence="4" id="KW-1185">Reference proteome</keyword>
<organism evidence="1 3">
    <name type="scientific">Heyndrickxia ginsengihumi</name>
    <dbReference type="NCBI Taxonomy" id="363870"/>
    <lineage>
        <taxon>Bacteria</taxon>
        <taxon>Bacillati</taxon>
        <taxon>Bacillota</taxon>
        <taxon>Bacilli</taxon>
        <taxon>Bacillales</taxon>
        <taxon>Bacillaceae</taxon>
        <taxon>Heyndrickxia</taxon>
    </lineage>
</organism>
<reference evidence="1 3" key="1">
    <citation type="submission" date="2014-10" db="EMBL/GenBank/DDBJ databases">
        <title>Draft genome of phytase producing Bacillus ginsengihumi strain M2.11.</title>
        <authorList>
            <person name="Toymentseva A."/>
            <person name="Boulygina E.A."/>
            <person name="Kazakov S.V."/>
            <person name="Kayumov I."/>
            <person name="Suleimanova A.D."/>
            <person name="Mardanova A.M."/>
            <person name="Maria S.N."/>
            <person name="Sergey M.Y."/>
            <person name="Sharipova M.R."/>
        </authorList>
    </citation>
    <scope>NUCLEOTIDE SEQUENCE [LARGE SCALE GENOMIC DNA]</scope>
    <source>
        <strain evidence="1 3">M2.11</strain>
    </source>
</reference>
<reference evidence="2 4" key="3">
    <citation type="submission" date="2020-03" db="EMBL/GenBank/DDBJ databases">
        <title>Bacillus aquiflavi sp. nov., isolated from yellow water of strong flavor Chinese baijiu in Yibin region of China.</title>
        <authorList>
            <person name="Xie J."/>
        </authorList>
    </citation>
    <scope>NUCLEOTIDE SEQUENCE [LARGE SCALE GENOMIC DNA]</scope>
    <source>
        <strain evidence="2 4">Gsoil 114</strain>
    </source>
</reference>
<dbReference type="InterPro" id="IPR043148">
    <property type="entry name" value="TagF_C"/>
</dbReference>
<dbReference type="EMBL" id="JRUN01000001">
    <property type="protein sequence ID" value="KHD86971.1"/>
    <property type="molecule type" value="Genomic_DNA"/>
</dbReference>
<name>A0A0A6VHA7_9BACI</name>
<evidence type="ECO:0000313" key="1">
    <source>
        <dbReference type="EMBL" id="KHD86971.1"/>
    </source>
</evidence>
<dbReference type="Proteomes" id="UP000476934">
    <property type="component" value="Unassembled WGS sequence"/>
</dbReference>
<evidence type="ECO:0000313" key="2">
    <source>
        <dbReference type="EMBL" id="NEY20899.1"/>
    </source>
</evidence>
<protein>
    <recommendedName>
        <fullName evidence="5">Surface carbohydrate biosynthesis protein</fullName>
    </recommendedName>
</protein>
<dbReference type="OrthoDB" id="5430637at2"/>
<dbReference type="NCBIfam" id="TIGR04396">
    <property type="entry name" value="surf_polysacc"/>
    <property type="match status" value="1"/>
</dbReference>
<dbReference type="Proteomes" id="UP000030588">
    <property type="component" value="Unassembled WGS sequence"/>
</dbReference>
<dbReference type="STRING" id="363870.NG54_00920"/>
<dbReference type="SUPFAM" id="SSF53756">
    <property type="entry name" value="UDP-Glycosyltransferase/glycogen phosphorylase"/>
    <property type="match status" value="1"/>
</dbReference>
<dbReference type="Gene3D" id="3.40.50.12580">
    <property type="match status" value="1"/>
</dbReference>
<dbReference type="EMBL" id="JAAIWK010000022">
    <property type="protein sequence ID" value="NEY20899.1"/>
    <property type="molecule type" value="Genomic_DNA"/>
</dbReference>